<keyword evidence="1" id="KW-0597">Phosphoprotein</keyword>
<dbReference type="InterPro" id="IPR029063">
    <property type="entry name" value="SAM-dependent_MTases_sf"/>
</dbReference>
<evidence type="ECO:0008006" key="7">
    <source>
        <dbReference type="Google" id="ProtNLM"/>
    </source>
</evidence>
<dbReference type="EMBL" id="JABELV010000044">
    <property type="protein sequence ID" value="KAG7561864.1"/>
    <property type="molecule type" value="Genomic_DNA"/>
</dbReference>
<keyword evidence="4" id="KW-0949">S-adenosyl-L-methionine</keyword>
<proteinExistence type="predicted"/>
<comment type="caution">
    <text evidence="5">The sequence shown here is derived from an EMBL/GenBank/DDBJ whole genome shotgun (WGS) entry which is preliminary data.</text>
</comment>
<dbReference type="Proteomes" id="UP000812966">
    <property type="component" value="Unassembled WGS sequence"/>
</dbReference>
<protein>
    <recommendedName>
        <fullName evidence="7">S-adenosyl-L-methionine-dependent methyltransferase</fullName>
    </recommendedName>
</protein>
<keyword evidence="6" id="KW-1185">Reference proteome</keyword>
<dbReference type="PANTHER" id="PTHR32183">
    <property type="match status" value="1"/>
</dbReference>
<dbReference type="PROSITE" id="PS51585">
    <property type="entry name" value="SAM_MT_TPMT"/>
    <property type="match status" value="1"/>
</dbReference>
<evidence type="ECO:0000313" key="6">
    <source>
        <dbReference type="Proteomes" id="UP000812966"/>
    </source>
</evidence>
<evidence type="ECO:0000256" key="4">
    <source>
        <dbReference type="ARBA" id="ARBA00022691"/>
    </source>
</evidence>
<dbReference type="GO" id="GO:0032259">
    <property type="term" value="P:methylation"/>
    <property type="evidence" value="ECO:0007669"/>
    <property type="project" value="UniProtKB-KW"/>
</dbReference>
<accession>A0A8K0JMI7</accession>
<evidence type="ECO:0000256" key="1">
    <source>
        <dbReference type="ARBA" id="ARBA00022553"/>
    </source>
</evidence>
<dbReference type="Gene3D" id="3.40.50.150">
    <property type="entry name" value="Vaccinia Virus protein VP39"/>
    <property type="match status" value="1"/>
</dbReference>
<reference evidence="5" key="1">
    <citation type="submission" date="2020-04" db="EMBL/GenBank/DDBJ databases">
        <title>Analysis of mating type loci in Filobasidium floriforme.</title>
        <authorList>
            <person name="Nowrousian M."/>
        </authorList>
    </citation>
    <scope>NUCLEOTIDE SEQUENCE</scope>
    <source>
        <strain evidence="5">CBS 6242</strain>
    </source>
</reference>
<evidence type="ECO:0000313" key="5">
    <source>
        <dbReference type="EMBL" id="KAG7561864.1"/>
    </source>
</evidence>
<name>A0A8K0JMI7_9TREE</name>
<dbReference type="GO" id="GO:0008757">
    <property type="term" value="F:S-adenosylmethionine-dependent methyltransferase activity"/>
    <property type="evidence" value="ECO:0007669"/>
    <property type="project" value="InterPro"/>
</dbReference>
<evidence type="ECO:0000256" key="3">
    <source>
        <dbReference type="ARBA" id="ARBA00022679"/>
    </source>
</evidence>
<dbReference type="SUPFAM" id="SSF53335">
    <property type="entry name" value="S-adenosyl-L-methionine-dependent methyltransferases"/>
    <property type="match status" value="1"/>
</dbReference>
<dbReference type="InterPro" id="IPR008854">
    <property type="entry name" value="TPMT"/>
</dbReference>
<gene>
    <name evidence="5" type="ORF">FFLO_02681</name>
</gene>
<dbReference type="AlphaFoldDB" id="A0A8K0JMI7"/>
<dbReference type="PANTHER" id="PTHR32183:SF6">
    <property type="entry name" value="CYSTEINE SULFINATE DESULFINASE_CYSTEINE DESULFURASE AND RELATED ENZYMES"/>
    <property type="match status" value="1"/>
</dbReference>
<evidence type="ECO:0000256" key="2">
    <source>
        <dbReference type="ARBA" id="ARBA00022603"/>
    </source>
</evidence>
<keyword evidence="3" id="KW-0808">Transferase</keyword>
<organism evidence="5 6">
    <name type="scientific">Filobasidium floriforme</name>
    <dbReference type="NCBI Taxonomy" id="5210"/>
    <lineage>
        <taxon>Eukaryota</taxon>
        <taxon>Fungi</taxon>
        <taxon>Dikarya</taxon>
        <taxon>Basidiomycota</taxon>
        <taxon>Agaricomycotina</taxon>
        <taxon>Tremellomycetes</taxon>
        <taxon>Filobasidiales</taxon>
        <taxon>Filobasidiaceae</taxon>
        <taxon>Filobasidium</taxon>
    </lineage>
</organism>
<sequence>MNDFADLHAEQQQGWDKRWQTNVIPFDKGAPHGAFTHFLKDAGQGDVPDIPRTGKALVPGCGRGYDVHALSLLGLQTTGIEVSPKAVEEANKWIQAQPAQPKEGGGSGVVELGDFFKWKEGEGDEGKYDVFYDYTFLCALPPTLRSSWASTYARLARPGSILITLQFPLNDPDLTKGPPFSLSEELYVDLLQNEWEYVWGRGVDEAQSRASNGPEGRSQGGVDVNSFRKGRERIAIWKRK</sequence>
<dbReference type="CDD" id="cd02440">
    <property type="entry name" value="AdoMet_MTases"/>
    <property type="match status" value="1"/>
</dbReference>
<dbReference type="Pfam" id="PF05724">
    <property type="entry name" value="TPMT"/>
    <property type="match status" value="1"/>
</dbReference>
<keyword evidence="2" id="KW-0489">Methyltransferase</keyword>